<dbReference type="RefSeq" id="XP_043048832.1">
    <property type="nucleotide sequence ID" value="XM_043191860.1"/>
</dbReference>
<evidence type="ECO:0000313" key="4">
    <source>
        <dbReference type="EMBL" id="KAG7193284.1"/>
    </source>
</evidence>
<dbReference type="Pfam" id="PF18833">
    <property type="entry name" value="TPR_22"/>
    <property type="match status" value="1"/>
</dbReference>
<keyword evidence="2 3" id="KW-0802">TPR repeat</keyword>
<dbReference type="SUPFAM" id="SSF48452">
    <property type="entry name" value="TPR-like"/>
    <property type="match status" value="4"/>
</dbReference>
<dbReference type="PANTHER" id="PTHR15704:SF7">
    <property type="entry name" value="SUPERKILLER COMPLEX PROTEIN 3"/>
    <property type="match status" value="1"/>
</dbReference>
<dbReference type="SMART" id="SM00028">
    <property type="entry name" value="TPR"/>
    <property type="match status" value="11"/>
</dbReference>
<proteinExistence type="predicted"/>
<organism evidence="4 5">
    <name type="scientific">Scheffersomyces spartinae</name>
    <dbReference type="NCBI Taxonomy" id="45513"/>
    <lineage>
        <taxon>Eukaryota</taxon>
        <taxon>Fungi</taxon>
        <taxon>Dikarya</taxon>
        <taxon>Ascomycota</taxon>
        <taxon>Saccharomycotina</taxon>
        <taxon>Pichiomycetes</taxon>
        <taxon>Debaryomycetaceae</taxon>
        <taxon>Scheffersomyces</taxon>
    </lineage>
</organism>
<dbReference type="EMBL" id="JAHMUF010000013">
    <property type="protein sequence ID" value="KAG7193284.1"/>
    <property type="molecule type" value="Genomic_DNA"/>
</dbReference>
<comment type="caution">
    <text evidence="4">The sequence shown here is derived from an EMBL/GenBank/DDBJ whole genome shotgun (WGS) entry which is preliminary data.</text>
</comment>
<feature type="repeat" description="TPR" evidence="3">
    <location>
        <begin position="1013"/>
        <end position="1046"/>
    </location>
</feature>
<dbReference type="GO" id="GO:0055087">
    <property type="term" value="C:Ski complex"/>
    <property type="evidence" value="ECO:0007669"/>
    <property type="project" value="InterPro"/>
</dbReference>
<dbReference type="PANTHER" id="PTHR15704">
    <property type="entry name" value="SUPERKILLER 3 PROTEIN-RELATED"/>
    <property type="match status" value="1"/>
</dbReference>
<gene>
    <name evidence="4" type="primary">SKI3</name>
    <name evidence="4" type="ORF">KQ657_001047</name>
</gene>
<feature type="repeat" description="TPR" evidence="3">
    <location>
        <begin position="492"/>
        <end position="525"/>
    </location>
</feature>
<dbReference type="GeneID" id="66114421"/>
<dbReference type="InterPro" id="IPR019734">
    <property type="entry name" value="TPR_rpt"/>
</dbReference>
<reference evidence="4" key="1">
    <citation type="submission" date="2021-03" db="EMBL/GenBank/DDBJ databases">
        <authorList>
            <person name="Palmer J.M."/>
        </authorList>
    </citation>
    <scope>NUCLEOTIDE SEQUENCE</scope>
    <source>
        <strain evidence="4">ARV_011</strain>
    </source>
</reference>
<feature type="repeat" description="TPR" evidence="3">
    <location>
        <begin position="723"/>
        <end position="756"/>
    </location>
</feature>
<keyword evidence="5" id="KW-1185">Reference proteome</keyword>
<dbReference type="PROSITE" id="PS50005">
    <property type="entry name" value="TPR"/>
    <property type="match status" value="3"/>
</dbReference>
<accession>A0A9P7V8Q6</accession>
<dbReference type="Pfam" id="PF14559">
    <property type="entry name" value="TPR_19"/>
    <property type="match status" value="1"/>
</dbReference>
<dbReference type="InterPro" id="IPR011990">
    <property type="entry name" value="TPR-like_helical_dom_sf"/>
</dbReference>
<protein>
    <submittedName>
        <fullName evidence="4">Superkiller protein 3</fullName>
    </submittedName>
</protein>
<dbReference type="Gene3D" id="1.25.40.10">
    <property type="entry name" value="Tetratricopeptide repeat domain"/>
    <property type="match status" value="5"/>
</dbReference>
<dbReference type="InterPro" id="IPR040962">
    <property type="entry name" value="TPR_22"/>
</dbReference>
<name>A0A9P7V8Q6_9ASCO</name>
<dbReference type="GO" id="GO:0006401">
    <property type="term" value="P:RNA catabolic process"/>
    <property type="evidence" value="ECO:0007669"/>
    <property type="project" value="InterPro"/>
</dbReference>
<evidence type="ECO:0000313" key="5">
    <source>
        <dbReference type="Proteomes" id="UP000790833"/>
    </source>
</evidence>
<sequence>MSAIKKALKAAKAALDSKDSETAHDEIQFVLKKEPNNYFGHIFLAKYEEQVGHIEDTSKAFEKAINIEPKNPLAWKGFYQFLLKGKDFVLYFDVLTKYLELQFELEVNIYDTLNDFQKYLNRNNYKQNKVLYEIYLNNIIPGLGSSLGDMIGQDRMFGGMNKNVRDAIEFFSKKEDEEVKTIVAKERMKFSANLSAAQQQIIRDKTWDARKHLKLPKLYELFLSITDDDDLRAKYEDKYLSYKLELLKVHQTKEAGLEFKEFVDDMVFIKTKNLHCWRLYWDLCDVNGFAATDLNISNLVYFIGEYELDPLARVLLAYLMSDICTIEDKDSILQKIQITTTNSENITTPQSLDDVEGLTTEQIELLKSTVQNNSNKISDNQNDTSMRTLSAEEILELMLQGYSEAKDSILAGRLFATYLLHLVEYQDAYTVCKETVKQLANWKRTSGMDLLNSKIDILCSQAVVYTYFEAPKNYPRALQLYAKVHQDEPNNVRASIGKSVILIEMGDYEKAAPLLSRVLEFQPDSVDAVSEFGWCQIMLKDFEAGRRNLEKALKLVQGSSVRSFELRSAIECRIARSYLKEDGSNADFIKKAYDYLIQALKDSKNNARAYTFLGFIYKDAYNDAARASKCFFKAFELDAIEISSAKCLVEDFTAKNQWDVAEIICQRIIESERSRRFLLSVNNEDEDKSWPYRVLGCSALNKQDDAKAIEWFQAALRMTSMDLECWIGLGEAYSSCGRLDAASKVFTFASEKSPDSWIIKYMLGKVQCDMGEYDIGQAILFEALELAPKENVVLAAIYESLLASSKYLVQGNFFGRATEAIIQAIDYIYQSVLIDLKSQMLWKALGDCLRVFLVIQGRLDEVPQEKLQQIFHVCDGILNHLDSEQEFIDEVTYVDNITVFNMEEENYDMKDNVLRALILSGKMGVASLPIRRNNSVRAAAIFNLGLGYYDAYQLNDEVTKYRDLALKCFKRAIQLEPKNATFWVALGNTYVPFNALVAQHCFIKASALETKDASVWCNLATLYLKYGDIELAKETFLRAQSVAPLQSFPWLGQAIASENSGEPGDAEAAQRLFIHGYVVSNGRSHLAQLLYALCIINKRLVSNSSDLRDVETAQELSIANFAMTSYFKFRPNDVIALKIALSISERCKDYRNAITVGERLYKLLEKEYDTTGNTKTALEIAETRAQLARVYLGHEDYENAIECAQFSMEIVGALEADDDNNSAKAKAILDTILSARIVIGLSLFFDGQYDEALEQLQEILTTHGDNHTLICLTAQILNALGTEDTKQASLDQLFSYIESHGSSLLVVLILGCIALVDNISEYFEAVKDELRCLLLEELQNDKRKLIPSLLSQINERMGTFNAKDIWQRNAILFPSDYSVWTQLNNRMALAIAGLKDSKLPAPKYAELYAKMEDLRSIQRSMVLFPANGSVAEALKGI</sequence>
<dbReference type="Pfam" id="PF13181">
    <property type="entry name" value="TPR_8"/>
    <property type="match status" value="1"/>
</dbReference>
<evidence type="ECO:0000256" key="2">
    <source>
        <dbReference type="ARBA" id="ARBA00022803"/>
    </source>
</evidence>
<dbReference type="OrthoDB" id="421075at2759"/>
<dbReference type="Proteomes" id="UP000790833">
    <property type="component" value="Unassembled WGS sequence"/>
</dbReference>
<dbReference type="InterPro" id="IPR039226">
    <property type="entry name" value="Ski3/TTC37"/>
</dbReference>
<evidence type="ECO:0000256" key="3">
    <source>
        <dbReference type="PROSITE-ProRule" id="PRU00339"/>
    </source>
</evidence>
<keyword evidence="1" id="KW-0677">Repeat</keyword>
<evidence type="ECO:0000256" key="1">
    <source>
        <dbReference type="ARBA" id="ARBA00022737"/>
    </source>
</evidence>